<name>F0XCI8_GROCL</name>
<dbReference type="HOGENOM" id="CLU_1749854_0_0_1"/>
<proteinExistence type="predicted"/>
<dbReference type="GeneID" id="25981384"/>
<keyword evidence="2" id="KW-1185">Reference proteome</keyword>
<accession>F0XCI8</accession>
<evidence type="ECO:0000313" key="1">
    <source>
        <dbReference type="EMBL" id="EFX03852.1"/>
    </source>
</evidence>
<dbReference type="InParanoid" id="F0XCI8"/>
<dbReference type="EMBL" id="GL629765">
    <property type="protein sequence ID" value="EFX03852.1"/>
    <property type="molecule type" value="Genomic_DNA"/>
</dbReference>
<dbReference type="AlphaFoldDB" id="F0XCI8"/>
<gene>
    <name evidence="1" type="ORF">CMQ_780</name>
</gene>
<protein>
    <submittedName>
        <fullName evidence="1">Uncharacterized protein</fullName>
    </submittedName>
</protein>
<dbReference type="Proteomes" id="UP000007796">
    <property type="component" value="Unassembled WGS sequence"/>
</dbReference>
<dbReference type="RefSeq" id="XP_014173334.1">
    <property type="nucleotide sequence ID" value="XM_014317859.1"/>
</dbReference>
<sequence>MAERPEPLSQDTNGVMQQVVRLPRLVSRLQWHLRAALQTGQEDVDYSGRLNGAVCAICVISGGCPTKCCVREGITYSYGSGPVQRRAFLLSAALAKQAPVWWTPVCRSGLAVRRRSAYRHRIPIKSDRGAVLLCMQTFWKNGRTWVCKR</sequence>
<reference evidence="1 2" key="1">
    <citation type="journal article" date="2011" name="Proc. Natl. Acad. Sci. U.S.A.">
        <title>Genome and transcriptome analyses of the mountain pine beetle-fungal symbiont Grosmannia clavigera, a lodgepole pine pathogen.</title>
        <authorList>
            <person name="DiGuistini S."/>
            <person name="Wang Y."/>
            <person name="Liao N.Y."/>
            <person name="Taylor G."/>
            <person name="Tanguay P."/>
            <person name="Feau N."/>
            <person name="Henrissat B."/>
            <person name="Chan S.K."/>
            <person name="Hesse-Orce U."/>
            <person name="Alamouti S.M."/>
            <person name="Tsui C.K.M."/>
            <person name="Docking R.T."/>
            <person name="Levasseur A."/>
            <person name="Haridas S."/>
            <person name="Robertson G."/>
            <person name="Birol I."/>
            <person name="Holt R.A."/>
            <person name="Marra M.A."/>
            <person name="Hamelin R.C."/>
            <person name="Hirst M."/>
            <person name="Jones S.J.M."/>
            <person name="Bohlmann J."/>
            <person name="Breuil C."/>
        </authorList>
    </citation>
    <scope>NUCLEOTIDE SEQUENCE [LARGE SCALE GENOMIC DNA]</scope>
    <source>
        <strain evidence="2">kw1407 / UAMH 11150</strain>
    </source>
</reference>
<organism evidence="2">
    <name type="scientific">Grosmannia clavigera (strain kw1407 / UAMH 11150)</name>
    <name type="common">Blue stain fungus</name>
    <name type="synonym">Graphiocladiella clavigera</name>
    <dbReference type="NCBI Taxonomy" id="655863"/>
    <lineage>
        <taxon>Eukaryota</taxon>
        <taxon>Fungi</taxon>
        <taxon>Dikarya</taxon>
        <taxon>Ascomycota</taxon>
        <taxon>Pezizomycotina</taxon>
        <taxon>Sordariomycetes</taxon>
        <taxon>Sordariomycetidae</taxon>
        <taxon>Ophiostomatales</taxon>
        <taxon>Ophiostomataceae</taxon>
        <taxon>Leptographium</taxon>
    </lineage>
</organism>
<evidence type="ECO:0000313" key="2">
    <source>
        <dbReference type="Proteomes" id="UP000007796"/>
    </source>
</evidence>